<organism evidence="9 10">
    <name type="scientific">Paenibacillus ferrarius</name>
    <dbReference type="NCBI Taxonomy" id="1469647"/>
    <lineage>
        <taxon>Bacteria</taxon>
        <taxon>Bacillati</taxon>
        <taxon>Bacillota</taxon>
        <taxon>Bacilli</taxon>
        <taxon>Bacillales</taxon>
        <taxon>Paenibacillaceae</taxon>
        <taxon>Paenibacillus</taxon>
    </lineage>
</organism>
<dbReference type="GO" id="GO:0055085">
    <property type="term" value="P:transmembrane transport"/>
    <property type="evidence" value="ECO:0007669"/>
    <property type="project" value="InterPro"/>
</dbReference>
<name>A0A1V4HCP4_9BACL</name>
<keyword evidence="3" id="KW-1003">Cell membrane</keyword>
<dbReference type="PANTHER" id="PTHR30193">
    <property type="entry name" value="ABC TRANSPORTER PERMEASE PROTEIN"/>
    <property type="match status" value="1"/>
</dbReference>
<evidence type="ECO:0000313" key="9">
    <source>
        <dbReference type="EMBL" id="OPH50523.1"/>
    </source>
</evidence>
<keyword evidence="5 7" id="KW-1133">Transmembrane helix</keyword>
<dbReference type="AlphaFoldDB" id="A0A1V4HCP4"/>
<accession>A0A1V4HCP4</accession>
<keyword evidence="2 7" id="KW-0813">Transport</keyword>
<keyword evidence="6 7" id="KW-0472">Membrane</keyword>
<evidence type="ECO:0000256" key="2">
    <source>
        <dbReference type="ARBA" id="ARBA00022448"/>
    </source>
</evidence>
<feature type="transmembrane region" description="Helical" evidence="7">
    <location>
        <begin position="215"/>
        <end position="232"/>
    </location>
</feature>
<feature type="transmembrane region" description="Helical" evidence="7">
    <location>
        <begin position="21"/>
        <end position="41"/>
    </location>
</feature>
<evidence type="ECO:0000313" key="10">
    <source>
        <dbReference type="Proteomes" id="UP000190626"/>
    </source>
</evidence>
<dbReference type="PANTHER" id="PTHR30193:SF37">
    <property type="entry name" value="INNER MEMBRANE ABC TRANSPORTER PERMEASE PROTEIN YCJO"/>
    <property type="match status" value="1"/>
</dbReference>
<evidence type="ECO:0000259" key="8">
    <source>
        <dbReference type="PROSITE" id="PS50928"/>
    </source>
</evidence>
<evidence type="ECO:0000256" key="7">
    <source>
        <dbReference type="RuleBase" id="RU363032"/>
    </source>
</evidence>
<dbReference type="Proteomes" id="UP000190626">
    <property type="component" value="Unassembled WGS sequence"/>
</dbReference>
<dbReference type="GO" id="GO:0005886">
    <property type="term" value="C:plasma membrane"/>
    <property type="evidence" value="ECO:0007669"/>
    <property type="project" value="UniProtKB-SubCell"/>
</dbReference>
<dbReference type="InterPro" id="IPR051393">
    <property type="entry name" value="ABC_transporter_permease"/>
</dbReference>
<evidence type="ECO:0000256" key="5">
    <source>
        <dbReference type="ARBA" id="ARBA00022989"/>
    </source>
</evidence>
<dbReference type="CDD" id="cd06261">
    <property type="entry name" value="TM_PBP2"/>
    <property type="match status" value="1"/>
</dbReference>
<dbReference type="PROSITE" id="PS50928">
    <property type="entry name" value="ABC_TM1"/>
    <property type="match status" value="1"/>
</dbReference>
<protein>
    <submittedName>
        <fullName evidence="9">Cytochrome C biogenesis protein</fullName>
    </submittedName>
</protein>
<evidence type="ECO:0000256" key="1">
    <source>
        <dbReference type="ARBA" id="ARBA00004651"/>
    </source>
</evidence>
<keyword evidence="10" id="KW-1185">Reference proteome</keyword>
<keyword evidence="4 7" id="KW-0812">Transmembrane</keyword>
<evidence type="ECO:0000256" key="3">
    <source>
        <dbReference type="ARBA" id="ARBA00022475"/>
    </source>
</evidence>
<dbReference type="InterPro" id="IPR035906">
    <property type="entry name" value="MetI-like_sf"/>
</dbReference>
<dbReference type="Pfam" id="PF00528">
    <property type="entry name" value="BPD_transp_1"/>
    <property type="match status" value="1"/>
</dbReference>
<evidence type="ECO:0000256" key="4">
    <source>
        <dbReference type="ARBA" id="ARBA00022692"/>
    </source>
</evidence>
<sequence length="294" mass="33731">MGGTFKEIYKSRTLYLFISPFYLLFLVFSVFPILFSMYLAVHKWDGIGEMKYVGFNNFNYMLHDPAFWQALVNNIALWIMGNAPQLLCALIVAYLINLSIIKFKGFYRIAYFLPNVTAMVAVVIIFQSMFGNEYGLVNFFLQKIGLDKIAWLNSEFGVRTVIAAMISWRYMGYNAVIYLSGLQRIPKDLYEAAELDGANLFQTFTKITIPMLRPIILFSVMMSTIGGFQIFTEPQVLAGNLPPYPGSDTIVLYMFREGFNYQNYGYAAAVSWVLFIIIGLLSVLNWKFFNRSDD</sequence>
<comment type="subcellular location">
    <subcellularLocation>
        <location evidence="1 7">Cell membrane</location>
        <topology evidence="1 7">Multi-pass membrane protein</topology>
    </subcellularLocation>
</comment>
<feature type="transmembrane region" description="Helical" evidence="7">
    <location>
        <begin position="264"/>
        <end position="284"/>
    </location>
</feature>
<dbReference type="OrthoDB" id="9785347at2"/>
<dbReference type="EMBL" id="MBTG01000034">
    <property type="protein sequence ID" value="OPH50523.1"/>
    <property type="molecule type" value="Genomic_DNA"/>
</dbReference>
<dbReference type="RefSeq" id="WP_079417705.1">
    <property type="nucleotide sequence ID" value="NZ_MBTG01000034.1"/>
</dbReference>
<reference evidence="10" key="1">
    <citation type="submission" date="2016-07" db="EMBL/GenBank/DDBJ databases">
        <authorList>
            <person name="Florea S."/>
            <person name="Webb J.S."/>
            <person name="Jaromczyk J."/>
            <person name="Schardl C.L."/>
        </authorList>
    </citation>
    <scope>NUCLEOTIDE SEQUENCE [LARGE SCALE GENOMIC DNA]</scope>
    <source>
        <strain evidence="10">CY1</strain>
    </source>
</reference>
<dbReference type="InterPro" id="IPR000515">
    <property type="entry name" value="MetI-like"/>
</dbReference>
<evidence type="ECO:0000256" key="6">
    <source>
        <dbReference type="ARBA" id="ARBA00023136"/>
    </source>
</evidence>
<feature type="transmembrane region" description="Helical" evidence="7">
    <location>
        <begin position="109"/>
        <end position="130"/>
    </location>
</feature>
<dbReference type="Gene3D" id="1.10.3720.10">
    <property type="entry name" value="MetI-like"/>
    <property type="match status" value="1"/>
</dbReference>
<feature type="transmembrane region" description="Helical" evidence="7">
    <location>
        <begin position="75"/>
        <end position="97"/>
    </location>
</feature>
<feature type="transmembrane region" description="Helical" evidence="7">
    <location>
        <begin position="156"/>
        <end position="179"/>
    </location>
</feature>
<comment type="caution">
    <text evidence="9">The sequence shown here is derived from an EMBL/GenBank/DDBJ whole genome shotgun (WGS) entry which is preliminary data.</text>
</comment>
<proteinExistence type="inferred from homology"/>
<dbReference type="SUPFAM" id="SSF161098">
    <property type="entry name" value="MetI-like"/>
    <property type="match status" value="1"/>
</dbReference>
<comment type="similarity">
    <text evidence="7">Belongs to the binding-protein-dependent transport system permease family.</text>
</comment>
<dbReference type="STRING" id="1469647.BC351_07660"/>
<gene>
    <name evidence="9" type="ORF">BC351_07660</name>
</gene>
<feature type="domain" description="ABC transmembrane type-1" evidence="8">
    <location>
        <begin position="71"/>
        <end position="285"/>
    </location>
</feature>